<keyword evidence="3" id="KW-1185">Reference proteome</keyword>
<reference evidence="2 3" key="1">
    <citation type="submission" date="2024-01" db="EMBL/GenBank/DDBJ databases">
        <title>The genomes of 5 underutilized Papilionoideae crops provide insights into root nodulation and disease resistanc.</title>
        <authorList>
            <person name="Yuan L."/>
        </authorList>
    </citation>
    <scope>NUCLEOTIDE SEQUENCE [LARGE SCALE GENOMIC DNA]</scope>
    <source>
        <strain evidence="2">ZHUSHIDOU_FW_LH</strain>
        <tissue evidence="2">Leaf</tissue>
    </source>
</reference>
<dbReference type="EMBL" id="JAYWIO010000007">
    <property type="protein sequence ID" value="KAK7251146.1"/>
    <property type="molecule type" value="Genomic_DNA"/>
</dbReference>
<keyword evidence="1" id="KW-0732">Signal</keyword>
<evidence type="ECO:0000256" key="1">
    <source>
        <dbReference type="SAM" id="SignalP"/>
    </source>
</evidence>
<feature type="chain" id="PRO_5043031027" evidence="1">
    <location>
        <begin position="19"/>
        <end position="92"/>
    </location>
</feature>
<sequence length="92" mass="10194">MSSSVAIMLLALFISALACTARPLTLTTKDSANYHFDKDPMQRSILERAKHHVKEEPTIPNEIGSIQEKFVEIDYEGPHPSPPTPHDPPLSS</sequence>
<proteinExistence type="predicted"/>
<dbReference type="AlphaFoldDB" id="A0AAN9EEH4"/>
<organism evidence="2 3">
    <name type="scientific">Crotalaria pallida</name>
    <name type="common">Smooth rattlebox</name>
    <name type="synonym">Crotalaria striata</name>
    <dbReference type="NCBI Taxonomy" id="3830"/>
    <lineage>
        <taxon>Eukaryota</taxon>
        <taxon>Viridiplantae</taxon>
        <taxon>Streptophyta</taxon>
        <taxon>Embryophyta</taxon>
        <taxon>Tracheophyta</taxon>
        <taxon>Spermatophyta</taxon>
        <taxon>Magnoliopsida</taxon>
        <taxon>eudicotyledons</taxon>
        <taxon>Gunneridae</taxon>
        <taxon>Pentapetalae</taxon>
        <taxon>rosids</taxon>
        <taxon>fabids</taxon>
        <taxon>Fabales</taxon>
        <taxon>Fabaceae</taxon>
        <taxon>Papilionoideae</taxon>
        <taxon>50 kb inversion clade</taxon>
        <taxon>genistoids sensu lato</taxon>
        <taxon>core genistoids</taxon>
        <taxon>Crotalarieae</taxon>
        <taxon>Crotalaria</taxon>
    </lineage>
</organism>
<comment type="caution">
    <text evidence="2">The sequence shown here is derived from an EMBL/GenBank/DDBJ whole genome shotgun (WGS) entry which is preliminary data.</text>
</comment>
<feature type="signal peptide" evidence="1">
    <location>
        <begin position="1"/>
        <end position="18"/>
    </location>
</feature>
<evidence type="ECO:0000313" key="3">
    <source>
        <dbReference type="Proteomes" id="UP001372338"/>
    </source>
</evidence>
<protein>
    <submittedName>
        <fullName evidence="2">Uncharacterized protein</fullName>
    </submittedName>
</protein>
<accession>A0AAN9EEH4</accession>
<dbReference type="Proteomes" id="UP001372338">
    <property type="component" value="Unassembled WGS sequence"/>
</dbReference>
<name>A0AAN9EEH4_CROPI</name>
<evidence type="ECO:0000313" key="2">
    <source>
        <dbReference type="EMBL" id="KAK7251146.1"/>
    </source>
</evidence>
<gene>
    <name evidence="2" type="ORF">RIF29_34089</name>
</gene>